<dbReference type="GO" id="GO:0006749">
    <property type="term" value="P:glutathione metabolic process"/>
    <property type="evidence" value="ECO:0007669"/>
    <property type="project" value="TreeGrafter"/>
</dbReference>
<dbReference type="SUPFAM" id="SSF52833">
    <property type="entry name" value="Thioredoxin-like"/>
    <property type="match status" value="1"/>
</dbReference>
<evidence type="ECO:0000313" key="8">
    <source>
        <dbReference type="Proteomes" id="UP000009168"/>
    </source>
</evidence>
<dbReference type="RefSeq" id="XP_001010521.1">
    <property type="nucleotide sequence ID" value="XM_001010521.1"/>
</dbReference>
<dbReference type="KEGG" id="tet:TTHERM_00602860"/>
<dbReference type="EC" id="2.5.1.18" evidence="3"/>
<evidence type="ECO:0000256" key="5">
    <source>
        <dbReference type="ARBA" id="ARBA00047960"/>
    </source>
</evidence>
<dbReference type="EMBL" id="GG662800">
    <property type="protein sequence ID" value="EAR90276.1"/>
    <property type="molecule type" value="Genomic_DNA"/>
</dbReference>
<dbReference type="STRING" id="312017.Q22YK9"/>
<dbReference type="InterPro" id="IPR036282">
    <property type="entry name" value="Glutathione-S-Trfase_C_sf"/>
</dbReference>
<evidence type="ECO:0000313" key="7">
    <source>
        <dbReference type="EMBL" id="EAR90276.1"/>
    </source>
</evidence>
<comment type="function">
    <text evidence="1">Conjugation of reduced glutathione to a wide number of exogenous and endogenous hydrophobic electrophiles.</text>
</comment>
<dbReference type="eggNOG" id="KOG1695">
    <property type="taxonomic scope" value="Eukaryota"/>
</dbReference>
<comment type="similarity">
    <text evidence="2">Belongs to the GST superfamily. Mu family.</text>
</comment>
<dbReference type="PROSITE" id="PS50404">
    <property type="entry name" value="GST_NTER"/>
    <property type="match status" value="1"/>
</dbReference>
<dbReference type="OrthoDB" id="410118at2759"/>
<dbReference type="InterPro" id="IPR036249">
    <property type="entry name" value="Thioredoxin-like_sf"/>
</dbReference>
<dbReference type="Proteomes" id="UP000009168">
    <property type="component" value="Unassembled WGS sequence"/>
</dbReference>
<dbReference type="HOGENOM" id="CLU_039475_2_0_1"/>
<dbReference type="Pfam" id="PF14497">
    <property type="entry name" value="GST_C_3"/>
    <property type="match status" value="1"/>
</dbReference>
<protein>
    <recommendedName>
        <fullName evidence="3">glutathione transferase</fullName>
        <ecNumber evidence="3">2.5.1.18</ecNumber>
    </recommendedName>
</protein>
<organism evidence="7 8">
    <name type="scientific">Tetrahymena thermophila (strain SB210)</name>
    <dbReference type="NCBI Taxonomy" id="312017"/>
    <lineage>
        <taxon>Eukaryota</taxon>
        <taxon>Sar</taxon>
        <taxon>Alveolata</taxon>
        <taxon>Ciliophora</taxon>
        <taxon>Intramacronucleata</taxon>
        <taxon>Oligohymenophorea</taxon>
        <taxon>Hymenostomatida</taxon>
        <taxon>Tetrahymenina</taxon>
        <taxon>Tetrahymenidae</taxon>
        <taxon>Tetrahymena</taxon>
    </lineage>
</organism>
<dbReference type="InterPro" id="IPR050213">
    <property type="entry name" value="GST_superfamily"/>
</dbReference>
<comment type="catalytic activity">
    <reaction evidence="5">
        <text>RX + glutathione = an S-substituted glutathione + a halide anion + H(+)</text>
        <dbReference type="Rhea" id="RHEA:16437"/>
        <dbReference type="ChEBI" id="CHEBI:15378"/>
        <dbReference type="ChEBI" id="CHEBI:16042"/>
        <dbReference type="ChEBI" id="CHEBI:17792"/>
        <dbReference type="ChEBI" id="CHEBI:57925"/>
        <dbReference type="ChEBI" id="CHEBI:90779"/>
        <dbReference type="EC" id="2.5.1.18"/>
    </reaction>
</comment>
<dbReference type="Gene3D" id="1.20.1050.10">
    <property type="match status" value="1"/>
</dbReference>
<evidence type="ECO:0000259" key="6">
    <source>
        <dbReference type="PROSITE" id="PS50404"/>
    </source>
</evidence>
<dbReference type="InterPro" id="IPR004046">
    <property type="entry name" value="GST_C"/>
</dbReference>
<gene>
    <name evidence="7" type="ORF">TTHERM_00602860</name>
</gene>
<evidence type="ECO:0000256" key="4">
    <source>
        <dbReference type="ARBA" id="ARBA00022679"/>
    </source>
</evidence>
<dbReference type="GO" id="GO:0004364">
    <property type="term" value="F:glutathione transferase activity"/>
    <property type="evidence" value="ECO:0007669"/>
    <property type="project" value="UniProtKB-EC"/>
</dbReference>
<evidence type="ECO:0000256" key="3">
    <source>
        <dbReference type="ARBA" id="ARBA00012452"/>
    </source>
</evidence>
<reference evidence="8" key="1">
    <citation type="journal article" date="2006" name="PLoS Biol.">
        <title>Macronuclear genome sequence of the ciliate Tetrahymena thermophila, a model eukaryote.</title>
        <authorList>
            <person name="Eisen J.A."/>
            <person name="Coyne R.S."/>
            <person name="Wu M."/>
            <person name="Wu D."/>
            <person name="Thiagarajan M."/>
            <person name="Wortman J.R."/>
            <person name="Badger J.H."/>
            <person name="Ren Q."/>
            <person name="Amedeo P."/>
            <person name="Jones K.M."/>
            <person name="Tallon L.J."/>
            <person name="Delcher A.L."/>
            <person name="Salzberg S.L."/>
            <person name="Silva J.C."/>
            <person name="Haas B.J."/>
            <person name="Majoros W.H."/>
            <person name="Farzad M."/>
            <person name="Carlton J.M."/>
            <person name="Smith R.K. Jr."/>
            <person name="Garg J."/>
            <person name="Pearlman R.E."/>
            <person name="Karrer K.M."/>
            <person name="Sun L."/>
            <person name="Manning G."/>
            <person name="Elde N.C."/>
            <person name="Turkewitz A.P."/>
            <person name="Asai D.J."/>
            <person name="Wilkes D.E."/>
            <person name="Wang Y."/>
            <person name="Cai H."/>
            <person name="Collins K."/>
            <person name="Stewart B.A."/>
            <person name="Lee S.R."/>
            <person name="Wilamowska K."/>
            <person name="Weinberg Z."/>
            <person name="Ruzzo W.L."/>
            <person name="Wloga D."/>
            <person name="Gaertig J."/>
            <person name="Frankel J."/>
            <person name="Tsao C.-C."/>
            <person name="Gorovsky M.A."/>
            <person name="Keeling P.J."/>
            <person name="Waller R.F."/>
            <person name="Patron N.J."/>
            <person name="Cherry J.M."/>
            <person name="Stover N.A."/>
            <person name="Krieger C.J."/>
            <person name="del Toro C."/>
            <person name="Ryder H.F."/>
            <person name="Williamson S.C."/>
            <person name="Barbeau R.A."/>
            <person name="Hamilton E.P."/>
            <person name="Orias E."/>
        </authorList>
    </citation>
    <scope>NUCLEOTIDE SEQUENCE [LARGE SCALE GENOMIC DNA]</scope>
    <source>
        <strain evidence="8">SB210</strain>
    </source>
</reference>
<dbReference type="SUPFAM" id="SSF47616">
    <property type="entry name" value="GST C-terminal domain-like"/>
    <property type="match status" value="1"/>
</dbReference>
<dbReference type="GeneID" id="7836501"/>
<dbReference type="Gene3D" id="3.40.30.10">
    <property type="entry name" value="Glutaredoxin"/>
    <property type="match status" value="1"/>
</dbReference>
<dbReference type="PANTHER" id="PTHR11571">
    <property type="entry name" value="GLUTATHIONE S-TRANSFERASE"/>
    <property type="match status" value="1"/>
</dbReference>
<dbReference type="PANTHER" id="PTHR11571:SF222">
    <property type="entry name" value="GLUTATHIONE TRANSFERASE"/>
    <property type="match status" value="1"/>
</dbReference>
<sequence length="222" mass="25528">MGCSGSSAVKDKDCINEKIVLGYWAVHLQGQPARYVLELAGIPYEDRLYTMQNRADWFEKDKQTLGFDYPNLPYIIHGDFKITESQNVVNYVIEVTNQQKLLGEGKDKYRVGHVRYVCQEILGKLFGAIMKENAEEKQNAIQNDVLPKARLVQTYLGSQNKFCSELTIADIYAYVFFFNLKKKAPEAYAEFAAQIDPLLQNFESIPNIKKYQESERFAKINN</sequence>
<accession>Q22YK9</accession>
<keyword evidence="8" id="KW-1185">Reference proteome</keyword>
<proteinExistence type="inferred from homology"/>
<dbReference type="Pfam" id="PF02798">
    <property type="entry name" value="GST_N"/>
    <property type="match status" value="1"/>
</dbReference>
<evidence type="ECO:0000256" key="1">
    <source>
        <dbReference type="ARBA" id="ARBA00003701"/>
    </source>
</evidence>
<evidence type="ECO:0000256" key="2">
    <source>
        <dbReference type="ARBA" id="ARBA00005861"/>
    </source>
</evidence>
<dbReference type="InParanoid" id="Q22YK9"/>
<name>Q22YK9_TETTS</name>
<feature type="domain" description="GST N-terminal" evidence="6">
    <location>
        <begin position="17"/>
        <end position="100"/>
    </location>
</feature>
<dbReference type="AlphaFoldDB" id="Q22YK9"/>
<keyword evidence="4" id="KW-0808">Transferase</keyword>
<dbReference type="InterPro" id="IPR004045">
    <property type="entry name" value="Glutathione_S-Trfase_N"/>
</dbReference>